<keyword evidence="1" id="KW-0812">Transmembrane</keyword>
<dbReference type="Proteomes" id="UP000254118">
    <property type="component" value="Unassembled WGS sequence"/>
</dbReference>
<gene>
    <name evidence="2" type="ORF">NCTC7915_01379</name>
</gene>
<name>A0AA46H0M1_9MICO</name>
<organism evidence="2 3">
    <name type="scientific">Dermatophilus congolensis</name>
    <dbReference type="NCBI Taxonomy" id="1863"/>
    <lineage>
        <taxon>Bacteria</taxon>
        <taxon>Bacillati</taxon>
        <taxon>Actinomycetota</taxon>
        <taxon>Actinomycetes</taxon>
        <taxon>Micrococcales</taxon>
        <taxon>Dermatophilaceae</taxon>
        <taxon>Dermatophilus</taxon>
    </lineage>
</organism>
<evidence type="ECO:0000256" key="1">
    <source>
        <dbReference type="SAM" id="Phobius"/>
    </source>
</evidence>
<reference evidence="2 3" key="1">
    <citation type="submission" date="2018-06" db="EMBL/GenBank/DDBJ databases">
        <authorList>
            <consortium name="Pathogen Informatics"/>
            <person name="Doyle S."/>
        </authorList>
    </citation>
    <scope>NUCLEOTIDE SEQUENCE [LARGE SCALE GENOMIC DNA]</scope>
    <source>
        <strain evidence="2 3">NCTC7915</strain>
    </source>
</reference>
<keyword evidence="1" id="KW-1133">Transmembrane helix</keyword>
<dbReference type="RefSeq" id="WP_115030865.1">
    <property type="nucleotide sequence ID" value="NZ_UFYA01000001.1"/>
</dbReference>
<comment type="caution">
    <text evidence="2">The sequence shown here is derived from an EMBL/GenBank/DDBJ whole genome shotgun (WGS) entry which is preliminary data.</text>
</comment>
<protein>
    <submittedName>
        <fullName evidence="2">Uncharacterized protein</fullName>
    </submittedName>
</protein>
<dbReference type="AlphaFoldDB" id="A0AA46H0M1"/>
<evidence type="ECO:0000313" key="2">
    <source>
        <dbReference type="EMBL" id="STD10423.1"/>
    </source>
</evidence>
<evidence type="ECO:0000313" key="3">
    <source>
        <dbReference type="Proteomes" id="UP000254118"/>
    </source>
</evidence>
<sequence length="130" mass="13723">MTQSQKIARISARIAFLTSVVVTGAMTGMEGVSLGAGEVIQLVAFVVFVFAAMVSGTSHSRIKEPFSYGRLSGDKAAVHLNTFKGKMGSAVKIHTDVKDPQWNKASVGLLGKEENFGGVSSPATMSSRMQ</sequence>
<accession>A0AA46H0M1</accession>
<feature type="transmembrane region" description="Helical" evidence="1">
    <location>
        <begin position="35"/>
        <end position="54"/>
    </location>
</feature>
<dbReference type="EMBL" id="UFYA01000001">
    <property type="protein sequence ID" value="STD10423.1"/>
    <property type="molecule type" value="Genomic_DNA"/>
</dbReference>
<keyword evidence="1" id="KW-0472">Membrane</keyword>
<proteinExistence type="predicted"/>
<feature type="transmembrane region" description="Helical" evidence="1">
    <location>
        <begin position="12"/>
        <end position="29"/>
    </location>
</feature>